<accession>A0A1M5VPS1</accession>
<proteinExistence type="predicted"/>
<evidence type="ECO:0000313" key="4">
    <source>
        <dbReference type="EMBL" id="SHH77227.1"/>
    </source>
</evidence>
<gene>
    <name evidence="3" type="ORF">DSM01_142</name>
    <name evidence="4" type="ORF">SAMN04487999_0850</name>
</gene>
<dbReference type="RefSeq" id="WP_072980768.1">
    <property type="nucleotide sequence ID" value="NZ_FQXT01000002.1"/>
</dbReference>
<dbReference type="SUPFAM" id="SSF56925">
    <property type="entry name" value="OMPA-like"/>
    <property type="match status" value="1"/>
</dbReference>
<dbReference type="Pfam" id="PF13568">
    <property type="entry name" value="OMP_b-brl_2"/>
    <property type="match status" value="1"/>
</dbReference>
<evidence type="ECO:0000259" key="2">
    <source>
        <dbReference type="Pfam" id="PF13568"/>
    </source>
</evidence>
<protein>
    <submittedName>
        <fullName evidence="4">Outer membrane protein beta-barrel domain-containing protein</fullName>
    </submittedName>
    <submittedName>
        <fullName evidence="3">Outer membrane protein with beta-barrel domain</fullName>
    </submittedName>
</protein>
<evidence type="ECO:0000313" key="3">
    <source>
        <dbReference type="EMBL" id="RXG31006.1"/>
    </source>
</evidence>
<keyword evidence="6" id="KW-1185">Reference proteome</keyword>
<feature type="signal peptide" evidence="1">
    <location>
        <begin position="1"/>
        <end position="17"/>
    </location>
</feature>
<dbReference type="InterPro" id="IPR011250">
    <property type="entry name" value="OMP/PagP_B-barrel"/>
</dbReference>
<reference evidence="3 6" key="3">
    <citation type="submission" date="2018-07" db="EMBL/GenBank/DDBJ databases">
        <title>Leeuwenhoekiella genomics.</title>
        <authorList>
            <person name="Tahon G."/>
            <person name="Willems A."/>
        </authorList>
    </citation>
    <scope>NUCLEOTIDE SEQUENCE [LARGE SCALE GENOMIC DNA]</scope>
    <source>
        <strain evidence="3 6">LMG 24856</strain>
    </source>
</reference>
<dbReference type="Proteomes" id="UP000184240">
    <property type="component" value="Unassembled WGS sequence"/>
</dbReference>
<dbReference type="EMBL" id="QOVN01000001">
    <property type="protein sequence ID" value="RXG31006.1"/>
    <property type="molecule type" value="Genomic_DNA"/>
</dbReference>
<dbReference type="STRING" id="573501.SAMN04487999_0850"/>
<dbReference type="OrthoDB" id="947434at2"/>
<dbReference type="AlphaFoldDB" id="A0A1M5VPS1"/>
<sequence>MKKITLFILLFVNLCTAQSKDNLEFGIITALSISNVSDSYNQRTKSLVEFSGGAFGNYYLSDQWSLKLKAIYERKGYAEGLYENRETDVAFNMISVPVTANFYFGNNNNWYINLGPYIGFMIAAKATSFNVDVTRLFNSTDFGIAGGIGYKLPIGENLDVFAEIDNQTGLSDILIDNPGSAVRNNRLSFNLGIIF</sequence>
<feature type="domain" description="Outer membrane protein beta-barrel" evidence="2">
    <location>
        <begin position="17"/>
        <end position="173"/>
    </location>
</feature>
<reference evidence="5" key="1">
    <citation type="submission" date="2016-11" db="EMBL/GenBank/DDBJ databases">
        <authorList>
            <person name="Varghese N."/>
            <person name="Submissions S."/>
        </authorList>
    </citation>
    <scope>NUCLEOTIDE SEQUENCE [LARGE SCALE GENOMIC DNA]</scope>
    <source>
        <strain evidence="5">DSM 19859</strain>
    </source>
</reference>
<evidence type="ECO:0000313" key="6">
    <source>
        <dbReference type="Proteomes" id="UP000290037"/>
    </source>
</evidence>
<evidence type="ECO:0000256" key="1">
    <source>
        <dbReference type="SAM" id="SignalP"/>
    </source>
</evidence>
<dbReference type="EMBL" id="FQXT01000002">
    <property type="protein sequence ID" value="SHH77227.1"/>
    <property type="molecule type" value="Genomic_DNA"/>
</dbReference>
<dbReference type="InterPro" id="IPR025665">
    <property type="entry name" value="Beta-barrel_OMP_2"/>
</dbReference>
<reference evidence="4" key="2">
    <citation type="submission" date="2016-11" db="EMBL/GenBank/DDBJ databases">
        <authorList>
            <person name="Jaros S."/>
            <person name="Januszkiewicz K."/>
            <person name="Wedrychowicz H."/>
        </authorList>
    </citation>
    <scope>NUCLEOTIDE SEQUENCE [LARGE SCALE GENOMIC DNA]</scope>
    <source>
        <strain evidence="4">DSM 19859</strain>
    </source>
</reference>
<organism evidence="4 5">
    <name type="scientific">Leeuwenhoekiella palythoae</name>
    <dbReference type="NCBI Taxonomy" id="573501"/>
    <lineage>
        <taxon>Bacteria</taxon>
        <taxon>Pseudomonadati</taxon>
        <taxon>Bacteroidota</taxon>
        <taxon>Flavobacteriia</taxon>
        <taxon>Flavobacteriales</taxon>
        <taxon>Flavobacteriaceae</taxon>
        <taxon>Leeuwenhoekiella</taxon>
    </lineage>
</organism>
<dbReference type="Proteomes" id="UP000290037">
    <property type="component" value="Unassembled WGS sequence"/>
</dbReference>
<name>A0A1M5VPS1_9FLAO</name>
<keyword evidence="1" id="KW-0732">Signal</keyword>
<feature type="chain" id="PRO_5012545039" evidence="1">
    <location>
        <begin position="18"/>
        <end position="195"/>
    </location>
</feature>
<evidence type="ECO:0000313" key="5">
    <source>
        <dbReference type="Proteomes" id="UP000184240"/>
    </source>
</evidence>
<dbReference type="Gene3D" id="2.40.160.20">
    <property type="match status" value="1"/>
</dbReference>